<dbReference type="SUPFAM" id="SSF55785">
    <property type="entry name" value="PYP-like sensor domain (PAS domain)"/>
    <property type="match status" value="1"/>
</dbReference>
<keyword evidence="8" id="KW-0547">Nucleotide-binding</keyword>
<evidence type="ECO:0000313" key="16">
    <source>
        <dbReference type="EMBL" id="MFI9099148.1"/>
    </source>
</evidence>
<keyword evidence="10 16" id="KW-0067">ATP-binding</keyword>
<dbReference type="Gene3D" id="3.30.565.10">
    <property type="entry name" value="Histidine kinase-like ATPase, C-terminal domain"/>
    <property type="match status" value="1"/>
</dbReference>
<dbReference type="PROSITE" id="PS50109">
    <property type="entry name" value="HIS_KIN"/>
    <property type="match status" value="1"/>
</dbReference>
<evidence type="ECO:0000256" key="8">
    <source>
        <dbReference type="ARBA" id="ARBA00022741"/>
    </source>
</evidence>
<feature type="transmembrane region" description="Helical" evidence="14">
    <location>
        <begin position="20"/>
        <end position="39"/>
    </location>
</feature>
<evidence type="ECO:0000256" key="11">
    <source>
        <dbReference type="ARBA" id="ARBA00022989"/>
    </source>
</evidence>
<keyword evidence="9" id="KW-0418">Kinase</keyword>
<keyword evidence="4" id="KW-1003">Cell membrane</keyword>
<keyword evidence="17" id="KW-1185">Reference proteome</keyword>
<dbReference type="EC" id="2.7.13.3" evidence="3"/>
<dbReference type="InterPro" id="IPR016120">
    <property type="entry name" value="Sig_transdc_His_kin_SpoOB"/>
</dbReference>
<feature type="transmembrane region" description="Helical" evidence="14">
    <location>
        <begin position="180"/>
        <end position="201"/>
    </location>
</feature>
<dbReference type="SMART" id="SM00387">
    <property type="entry name" value="HATPase_c"/>
    <property type="match status" value="1"/>
</dbReference>
<dbReference type="InterPro" id="IPR029151">
    <property type="entry name" value="Sensor-like_sf"/>
</dbReference>
<dbReference type="PANTHER" id="PTHR43547">
    <property type="entry name" value="TWO-COMPONENT HISTIDINE KINASE"/>
    <property type="match status" value="1"/>
</dbReference>
<dbReference type="InterPro" id="IPR033463">
    <property type="entry name" value="sCache_3"/>
</dbReference>
<dbReference type="SUPFAM" id="SSF55874">
    <property type="entry name" value="ATPase domain of HSP90 chaperone/DNA topoisomerase II/histidine kinase"/>
    <property type="match status" value="1"/>
</dbReference>
<dbReference type="Pfam" id="PF17203">
    <property type="entry name" value="sCache_3_2"/>
    <property type="match status" value="1"/>
</dbReference>
<dbReference type="Pfam" id="PF02518">
    <property type="entry name" value="HATPase_c"/>
    <property type="match status" value="1"/>
</dbReference>
<evidence type="ECO:0000256" key="4">
    <source>
        <dbReference type="ARBA" id="ARBA00022475"/>
    </source>
</evidence>
<evidence type="ECO:0000313" key="17">
    <source>
        <dbReference type="Proteomes" id="UP001614394"/>
    </source>
</evidence>
<dbReference type="InterPro" id="IPR004358">
    <property type="entry name" value="Sig_transdc_His_kin-like_C"/>
</dbReference>
<evidence type="ECO:0000256" key="7">
    <source>
        <dbReference type="ARBA" id="ARBA00022692"/>
    </source>
</evidence>
<organism evidence="16 17">
    <name type="scientific">Streptomyces fildesensis</name>
    <dbReference type="NCBI Taxonomy" id="375757"/>
    <lineage>
        <taxon>Bacteria</taxon>
        <taxon>Bacillati</taxon>
        <taxon>Actinomycetota</taxon>
        <taxon>Actinomycetes</taxon>
        <taxon>Kitasatosporales</taxon>
        <taxon>Streptomycetaceae</taxon>
        <taxon>Streptomyces</taxon>
    </lineage>
</organism>
<dbReference type="RefSeq" id="WP_399643400.1">
    <property type="nucleotide sequence ID" value="NZ_JBITYG010000001.1"/>
</dbReference>
<keyword evidence="11 14" id="KW-1133">Transmembrane helix</keyword>
<dbReference type="GO" id="GO:0005524">
    <property type="term" value="F:ATP binding"/>
    <property type="evidence" value="ECO:0007669"/>
    <property type="project" value="UniProtKB-KW"/>
</dbReference>
<dbReference type="PRINTS" id="PR00344">
    <property type="entry name" value="BCTRLSENSOR"/>
</dbReference>
<comment type="subcellular location">
    <subcellularLocation>
        <location evidence="2">Cell membrane</location>
        <topology evidence="2">Multi-pass membrane protein</topology>
    </subcellularLocation>
</comment>
<dbReference type="Proteomes" id="UP001614394">
    <property type="component" value="Unassembled WGS sequence"/>
</dbReference>
<evidence type="ECO:0000256" key="14">
    <source>
        <dbReference type="SAM" id="Phobius"/>
    </source>
</evidence>
<proteinExistence type="predicted"/>
<dbReference type="PANTHER" id="PTHR43547:SF10">
    <property type="entry name" value="SENSOR HISTIDINE KINASE DCUS"/>
    <property type="match status" value="1"/>
</dbReference>
<comment type="catalytic activity">
    <reaction evidence="1">
        <text>ATP + protein L-histidine = ADP + protein N-phospho-L-histidine.</text>
        <dbReference type="EC" id="2.7.13.3"/>
    </reaction>
</comment>
<evidence type="ECO:0000256" key="1">
    <source>
        <dbReference type="ARBA" id="ARBA00000085"/>
    </source>
</evidence>
<reference evidence="16 17" key="1">
    <citation type="submission" date="2024-10" db="EMBL/GenBank/DDBJ databases">
        <title>The Natural Products Discovery Center: Release of the First 8490 Sequenced Strains for Exploring Actinobacteria Biosynthetic Diversity.</title>
        <authorList>
            <person name="Kalkreuter E."/>
            <person name="Kautsar S.A."/>
            <person name="Yang D."/>
            <person name="Bader C.D."/>
            <person name="Teijaro C.N."/>
            <person name="Fluegel L."/>
            <person name="Davis C.M."/>
            <person name="Simpson J.R."/>
            <person name="Lauterbach L."/>
            <person name="Steele A.D."/>
            <person name="Gui C."/>
            <person name="Meng S."/>
            <person name="Li G."/>
            <person name="Viehrig K."/>
            <person name="Ye F."/>
            <person name="Su P."/>
            <person name="Kiefer A.F."/>
            <person name="Nichols A."/>
            <person name="Cepeda A.J."/>
            <person name="Yan W."/>
            <person name="Fan B."/>
            <person name="Jiang Y."/>
            <person name="Adhikari A."/>
            <person name="Zheng C.-J."/>
            <person name="Schuster L."/>
            <person name="Cowan T.M."/>
            <person name="Smanski M.J."/>
            <person name="Chevrette M.G."/>
            <person name="De Carvalho L.P.S."/>
            <person name="Shen B."/>
        </authorList>
    </citation>
    <scope>NUCLEOTIDE SEQUENCE [LARGE SCALE GENOMIC DNA]</scope>
    <source>
        <strain evidence="16 17">NPDC053399</strain>
    </source>
</reference>
<protein>
    <recommendedName>
        <fullName evidence="3">histidine kinase</fullName>
        <ecNumber evidence="3">2.7.13.3</ecNumber>
    </recommendedName>
</protein>
<evidence type="ECO:0000256" key="6">
    <source>
        <dbReference type="ARBA" id="ARBA00022679"/>
    </source>
</evidence>
<name>A0ABW8BYA5_9ACTN</name>
<keyword evidence="12" id="KW-0902">Two-component regulatory system</keyword>
<comment type="caution">
    <text evidence="16">The sequence shown here is derived from an EMBL/GenBank/DDBJ whole genome shotgun (WGS) entry which is preliminary data.</text>
</comment>
<evidence type="ECO:0000256" key="12">
    <source>
        <dbReference type="ARBA" id="ARBA00023012"/>
    </source>
</evidence>
<dbReference type="SUPFAM" id="SSF103190">
    <property type="entry name" value="Sensory domain-like"/>
    <property type="match status" value="1"/>
</dbReference>
<evidence type="ECO:0000256" key="13">
    <source>
        <dbReference type="ARBA" id="ARBA00023136"/>
    </source>
</evidence>
<evidence type="ECO:0000256" key="3">
    <source>
        <dbReference type="ARBA" id="ARBA00012438"/>
    </source>
</evidence>
<keyword evidence="6" id="KW-0808">Transferase</keyword>
<dbReference type="Gene3D" id="3.30.450.20">
    <property type="entry name" value="PAS domain"/>
    <property type="match status" value="2"/>
</dbReference>
<evidence type="ECO:0000256" key="2">
    <source>
        <dbReference type="ARBA" id="ARBA00004651"/>
    </source>
</evidence>
<dbReference type="EMBL" id="JBITYG010000001">
    <property type="protein sequence ID" value="MFI9099148.1"/>
    <property type="molecule type" value="Genomic_DNA"/>
</dbReference>
<dbReference type="InterPro" id="IPR036890">
    <property type="entry name" value="HATPase_C_sf"/>
</dbReference>
<evidence type="ECO:0000256" key="5">
    <source>
        <dbReference type="ARBA" id="ARBA00022553"/>
    </source>
</evidence>
<dbReference type="InterPro" id="IPR035965">
    <property type="entry name" value="PAS-like_dom_sf"/>
</dbReference>
<keyword evidence="13 14" id="KW-0472">Membrane</keyword>
<evidence type="ECO:0000256" key="9">
    <source>
        <dbReference type="ARBA" id="ARBA00022777"/>
    </source>
</evidence>
<keyword evidence="7 14" id="KW-0812">Transmembrane</keyword>
<accession>A0ABW8BYA5</accession>
<gene>
    <name evidence="16" type="ORF">ACIGXA_01385</name>
</gene>
<feature type="domain" description="Histidine kinase" evidence="15">
    <location>
        <begin position="304"/>
        <end position="536"/>
    </location>
</feature>
<dbReference type="InterPro" id="IPR005467">
    <property type="entry name" value="His_kinase_dom"/>
</dbReference>
<evidence type="ECO:0000256" key="10">
    <source>
        <dbReference type="ARBA" id="ARBA00022840"/>
    </source>
</evidence>
<sequence>MPISRRGSSRPRSLAGQLFAMQVVIVAVVVAGCAVLAYVQAHSRAEDGADGRVRAAAASIADSPTVREAALAAPGTDPSTVLQPYAQRVVADAHVDFVTIMAPDGIRWTHPDPKRIGEPFLGHTARALRGETFTETYTGTLGPSVRVVAPVLDGPGGRVIALVSVGIKVDAISHEVRGQLTVLLAVAAAALAIGGLGTYLANARLRRHTHGMAATELSRMYDYHQATLHAVREGLILLGADRRVLLCNDAARELLGLTGEVVGGYVDGLGLPASLTGALLAAEPRVDEVHLTAERVVVVNTSPVLGGEHRGTVVTLRDHTDLQALTGELDSVRGFAEALRSQAHEASNRLHTVVSLIELGRADEAVDFATAELELAQALTDQVVGAVGEPVLAALLLGKAAEANERGVELTVTEDSRIDDGVLPDGFAARDLVTILGNLVDNALDAAVEGAGRPKVTVTARTEGNELLLKVTDTGRGVDPQVLREVFQRGWTTKSEGRGLGLALVEQAARRGGGTVELGQDDRGGAVFTVRMPLLREART</sequence>
<evidence type="ECO:0000259" key="15">
    <source>
        <dbReference type="PROSITE" id="PS50109"/>
    </source>
</evidence>
<dbReference type="InterPro" id="IPR003594">
    <property type="entry name" value="HATPase_dom"/>
</dbReference>
<keyword evidence="5" id="KW-0597">Phosphoprotein</keyword>
<dbReference type="SUPFAM" id="SSF55890">
    <property type="entry name" value="Sporulation response regulatory protein Spo0B"/>
    <property type="match status" value="1"/>
</dbReference>
<dbReference type="PROSITE" id="PS51257">
    <property type="entry name" value="PROKAR_LIPOPROTEIN"/>
    <property type="match status" value="1"/>
</dbReference>